<evidence type="ECO:0000313" key="3">
    <source>
        <dbReference type="Proteomes" id="UP000054350"/>
    </source>
</evidence>
<evidence type="ECO:0000313" key="2">
    <source>
        <dbReference type="EMBL" id="KNE63876.1"/>
    </source>
</evidence>
<protein>
    <submittedName>
        <fullName evidence="2">Uncharacterized protein</fullName>
    </submittedName>
</protein>
<evidence type="ECO:0000256" key="1">
    <source>
        <dbReference type="SAM" id="Coils"/>
    </source>
</evidence>
<feature type="coiled-coil region" evidence="1">
    <location>
        <begin position="60"/>
        <end position="94"/>
    </location>
</feature>
<name>A0A0L0SMU5_ALLM3</name>
<reference evidence="2 3" key="1">
    <citation type="submission" date="2009-11" db="EMBL/GenBank/DDBJ databases">
        <title>Annotation of Allomyces macrogynus ATCC 38327.</title>
        <authorList>
            <consortium name="The Broad Institute Genome Sequencing Platform"/>
            <person name="Russ C."/>
            <person name="Cuomo C."/>
            <person name="Burger G."/>
            <person name="Gray M.W."/>
            <person name="Holland P.W.H."/>
            <person name="King N."/>
            <person name="Lang F.B.F."/>
            <person name="Roger A.J."/>
            <person name="Ruiz-Trillo I."/>
            <person name="Young S.K."/>
            <person name="Zeng Q."/>
            <person name="Gargeya S."/>
            <person name="Fitzgerald M."/>
            <person name="Haas B."/>
            <person name="Abouelleil A."/>
            <person name="Alvarado L."/>
            <person name="Arachchi H.M."/>
            <person name="Berlin A."/>
            <person name="Chapman S.B."/>
            <person name="Gearin G."/>
            <person name="Goldberg J."/>
            <person name="Griggs A."/>
            <person name="Gujja S."/>
            <person name="Hansen M."/>
            <person name="Heiman D."/>
            <person name="Howarth C."/>
            <person name="Larimer J."/>
            <person name="Lui A."/>
            <person name="MacDonald P.J.P."/>
            <person name="McCowen C."/>
            <person name="Montmayeur A."/>
            <person name="Murphy C."/>
            <person name="Neiman D."/>
            <person name="Pearson M."/>
            <person name="Priest M."/>
            <person name="Roberts A."/>
            <person name="Saif S."/>
            <person name="Shea T."/>
            <person name="Sisk P."/>
            <person name="Stolte C."/>
            <person name="Sykes S."/>
            <person name="Wortman J."/>
            <person name="Nusbaum C."/>
            <person name="Birren B."/>
        </authorList>
    </citation>
    <scope>NUCLEOTIDE SEQUENCE [LARGE SCALE GENOMIC DNA]</scope>
    <source>
        <strain evidence="2 3">ATCC 38327</strain>
    </source>
</reference>
<dbReference type="EMBL" id="GG745343">
    <property type="protein sequence ID" value="KNE63876.1"/>
    <property type="molecule type" value="Genomic_DNA"/>
</dbReference>
<sequence length="269" mass="29063">MTAPHPATNAPRTHDTAETIMATHSPAHIAIQGASTAPSSFPLANEAVSQQQHSTFSDARADMQAQLKDQRRELVTARDQIKALEAAVAKLELAVTTPVPVPKLVPIQVRTRVSATGPTGGYFEIEVNGDRDHYKMTGVHVVLFRRSVVGGRVSKRHCVFNLAANKGDANRLEALLEMMDLLSWDPAAAIVGVVVAEVANQTTAVQYHHHNSNNLGMLLACLGIKQVVQVPAQKAFAFMAKLHGEDKSVIAECVTKDLSVPTEWLAMEL</sequence>
<keyword evidence="3" id="KW-1185">Reference proteome</keyword>
<proteinExistence type="predicted"/>
<keyword evidence="1" id="KW-0175">Coiled coil</keyword>
<accession>A0A0L0SMU5</accession>
<dbReference type="VEuPathDB" id="FungiDB:AMAG_08939"/>
<dbReference type="Proteomes" id="UP000054350">
    <property type="component" value="Unassembled WGS sequence"/>
</dbReference>
<dbReference type="OrthoDB" id="5586660at2759"/>
<reference evidence="3" key="2">
    <citation type="submission" date="2009-11" db="EMBL/GenBank/DDBJ databases">
        <title>The Genome Sequence of Allomyces macrogynus strain ATCC 38327.</title>
        <authorList>
            <consortium name="The Broad Institute Genome Sequencing Platform"/>
            <person name="Russ C."/>
            <person name="Cuomo C."/>
            <person name="Shea T."/>
            <person name="Young S.K."/>
            <person name="Zeng Q."/>
            <person name="Koehrsen M."/>
            <person name="Haas B."/>
            <person name="Borodovsky M."/>
            <person name="Guigo R."/>
            <person name="Alvarado L."/>
            <person name="Berlin A."/>
            <person name="Borenstein D."/>
            <person name="Chen Z."/>
            <person name="Engels R."/>
            <person name="Freedman E."/>
            <person name="Gellesch M."/>
            <person name="Goldberg J."/>
            <person name="Griggs A."/>
            <person name="Gujja S."/>
            <person name="Heiman D."/>
            <person name="Hepburn T."/>
            <person name="Howarth C."/>
            <person name="Jen D."/>
            <person name="Larson L."/>
            <person name="Lewis B."/>
            <person name="Mehta T."/>
            <person name="Park D."/>
            <person name="Pearson M."/>
            <person name="Roberts A."/>
            <person name="Saif S."/>
            <person name="Shenoy N."/>
            <person name="Sisk P."/>
            <person name="Stolte C."/>
            <person name="Sykes S."/>
            <person name="Walk T."/>
            <person name="White J."/>
            <person name="Yandava C."/>
            <person name="Burger G."/>
            <person name="Gray M.W."/>
            <person name="Holland P.W.H."/>
            <person name="King N."/>
            <person name="Lang F.B.F."/>
            <person name="Roger A.J."/>
            <person name="Ruiz-Trillo I."/>
            <person name="Lander E."/>
            <person name="Nusbaum C."/>
        </authorList>
    </citation>
    <scope>NUCLEOTIDE SEQUENCE [LARGE SCALE GENOMIC DNA]</scope>
    <source>
        <strain evidence="3">ATCC 38327</strain>
    </source>
</reference>
<dbReference type="AlphaFoldDB" id="A0A0L0SMU5"/>
<organism evidence="2 3">
    <name type="scientific">Allomyces macrogynus (strain ATCC 38327)</name>
    <name type="common">Allomyces javanicus var. macrogynus</name>
    <dbReference type="NCBI Taxonomy" id="578462"/>
    <lineage>
        <taxon>Eukaryota</taxon>
        <taxon>Fungi</taxon>
        <taxon>Fungi incertae sedis</taxon>
        <taxon>Blastocladiomycota</taxon>
        <taxon>Blastocladiomycetes</taxon>
        <taxon>Blastocladiales</taxon>
        <taxon>Blastocladiaceae</taxon>
        <taxon>Allomyces</taxon>
    </lineage>
</organism>
<gene>
    <name evidence="2" type="ORF">AMAG_08939</name>
</gene>